<dbReference type="CDD" id="cd00146">
    <property type="entry name" value="PKD"/>
    <property type="match status" value="3"/>
</dbReference>
<keyword evidence="5 8" id="KW-1133">Transmembrane helix</keyword>
<keyword evidence="2" id="KW-1003">Cell membrane</keyword>
<dbReference type="GO" id="GO:0001764">
    <property type="term" value="P:neuron migration"/>
    <property type="evidence" value="ECO:0007669"/>
    <property type="project" value="TreeGrafter"/>
</dbReference>
<keyword evidence="4" id="KW-0677">Repeat</keyword>
<dbReference type="FunFam" id="2.60.40.10:FF:000257">
    <property type="entry name" value="Dyslexia-associated protein KIAA0319-like"/>
    <property type="match status" value="1"/>
</dbReference>
<dbReference type="InterPro" id="IPR013980">
    <property type="entry name" value="MANSC_dom"/>
</dbReference>
<dbReference type="PANTHER" id="PTHR46182">
    <property type="entry name" value="FI19480P1"/>
    <property type="match status" value="1"/>
</dbReference>
<evidence type="ECO:0000256" key="6">
    <source>
        <dbReference type="ARBA" id="ARBA00023136"/>
    </source>
</evidence>
<evidence type="ECO:0000259" key="9">
    <source>
        <dbReference type="PROSITE" id="PS50986"/>
    </source>
</evidence>
<dbReference type="EMBL" id="GFAH01000311">
    <property type="protein sequence ID" value="JAV48078.1"/>
    <property type="molecule type" value="Transcribed_RNA"/>
</dbReference>
<dbReference type="SUPFAM" id="SSF49299">
    <property type="entry name" value="PKD domain"/>
    <property type="match status" value="3"/>
</dbReference>
<dbReference type="PROSITE" id="PS50986">
    <property type="entry name" value="MANSC"/>
    <property type="match status" value="1"/>
</dbReference>
<evidence type="ECO:0000256" key="8">
    <source>
        <dbReference type="SAM" id="Phobius"/>
    </source>
</evidence>
<dbReference type="InterPro" id="IPR035986">
    <property type="entry name" value="PKD_dom_sf"/>
</dbReference>
<keyword evidence="3 8" id="KW-0812">Transmembrane</keyword>
<dbReference type="FunFam" id="2.60.40.10:FF:000061">
    <property type="entry name" value="Dyslexia-associated protein KIAA0319 homolog"/>
    <property type="match status" value="2"/>
</dbReference>
<dbReference type="Gene3D" id="2.60.40.10">
    <property type="entry name" value="Immunoglobulins"/>
    <property type="match status" value="5"/>
</dbReference>
<feature type="domain" description="MANSC" evidence="9">
    <location>
        <begin position="1"/>
        <end position="52"/>
    </location>
</feature>
<dbReference type="InterPro" id="IPR022409">
    <property type="entry name" value="PKD/Chitinase_dom"/>
</dbReference>
<dbReference type="InterPro" id="IPR029865">
    <property type="entry name" value="KIAA0319-like"/>
</dbReference>
<dbReference type="Pfam" id="PF23597">
    <property type="entry name" value="KIAA0319_N"/>
    <property type="match status" value="1"/>
</dbReference>
<comment type="subcellular location">
    <subcellularLocation>
        <location evidence="1">Cell membrane</location>
    </subcellularLocation>
</comment>
<name>A0A1W7RAA4_9SCOR</name>
<evidence type="ECO:0000256" key="5">
    <source>
        <dbReference type="ARBA" id="ARBA00022989"/>
    </source>
</evidence>
<feature type="transmembrane region" description="Helical" evidence="8">
    <location>
        <begin position="838"/>
        <end position="863"/>
    </location>
</feature>
<protein>
    <submittedName>
        <fullName evidence="10">Dyslexia-associated protein KIAA0319</fullName>
    </submittedName>
</protein>
<dbReference type="GO" id="GO:0005886">
    <property type="term" value="C:plasma membrane"/>
    <property type="evidence" value="ECO:0007669"/>
    <property type="project" value="UniProtKB-SubCell"/>
</dbReference>
<evidence type="ECO:0000256" key="1">
    <source>
        <dbReference type="ARBA" id="ARBA00004236"/>
    </source>
</evidence>
<proteinExistence type="predicted"/>
<dbReference type="PANTHER" id="PTHR46182:SF2">
    <property type="entry name" value="FI19480P1"/>
    <property type="match status" value="1"/>
</dbReference>
<keyword evidence="6 8" id="KW-0472">Membrane</keyword>
<evidence type="ECO:0000313" key="10">
    <source>
        <dbReference type="EMBL" id="JAV48078.1"/>
    </source>
</evidence>
<evidence type="ECO:0000256" key="3">
    <source>
        <dbReference type="ARBA" id="ARBA00022692"/>
    </source>
</evidence>
<dbReference type="AlphaFoldDB" id="A0A1W7RAA4"/>
<dbReference type="InterPro" id="IPR013783">
    <property type="entry name" value="Ig-like_fold"/>
</dbReference>
<reference evidence="10" key="1">
    <citation type="submission" date="2016-11" db="EMBL/GenBank/DDBJ databases">
        <title>Venom-gland transcriptomics and venom proteomics of the black-back scorpion (Hadrurus spadix) reveal detectability challenges and an unexplored realm of animal toxin diversity.</title>
        <authorList>
            <person name="Rokyta D.R."/>
            <person name="Ward M.J."/>
        </authorList>
    </citation>
    <scope>NUCLEOTIDE SEQUENCE</scope>
    <source>
        <tissue evidence="10">Venom gland</tissue>
    </source>
</reference>
<evidence type="ECO:0000256" key="2">
    <source>
        <dbReference type="ARBA" id="ARBA00022475"/>
    </source>
</evidence>
<sequence>MKEASTIVACTKACCVEDRCDTVFFFNGTCFLITCNSEQQCQPLKRVGTKFSESYMVLVRSPAIHDKDREYTWDDDFRPFRSLRVPGGSYIKSNNSPSHKENDQAFEFLNSSEEIPLFDKNLSVPKKRKTCVYGIGTDCPPHEHCKPKNGRSRSGLCDCDEGYTRDENTRRCLSIIASTPSIVNSLTSEVKKEKENVTDSTTLSSTIPSMQHLVVSAGDSRIIQLPENEVTLSAYAIAKPKGGETYKYEWSLLSHPDGDETGVMQDQNTATLKLSKLRAGLYTFRVTVTGESALGEAQVNVTVLPPKRKNKPPVAVIQPANATVKLPNKDTVLDGSFSTDDDKIVQYHWEPVVAPIGYPVQSNDGPTLQLKDLMPGSYKFKLTVKDSDGVLNSTVANLTVLKEMDYPPTANAGADVIINLPQNEVILNGSVSTDDKGIKSWEWTKSPDTDKAVDMEGTTSPYLHLSHLEVGVYKFVLKITDTADQTSEAEVHVFVKPESNLPPTADAGPYQQIKLPVKGPLILNGSRSKDDIKITKWCWTQTRGPKVLKIEDADKPYAKINELIPGEYNFNLTVCDEKRICSTAETKITLIQTKNASPQANAGGDRTVYLPCDVIIMNGNQSTDDVGITSYHWERDPASLAVGDIIENSDHQPVLKLINVMPGRYLFRLTVTDSQGSSATDTASLIVKEPVNIMDQVEIIVNADMKSFTQGQLDTLLKQLELLLRESDPIHVQLLKLYPGRNSNRVALVFVVEKVSAGQKLLIQGKVVVAKLKKKLNTDNSLLESAVLSLETVVCQNQCSGRGSCDLYTKRCICKTFWMEDFFRAHFGDKESNCDWSVLYVIIVPIINVMAIVAILWGVISFCNRMSFRKPKKKHKYTLLQEISDKDNLELLPKVKTQKSSLLMSDSESDALFDLRRKPSLSNISNGHAKPINGIVNEINQVKT</sequence>
<evidence type="ECO:0000256" key="7">
    <source>
        <dbReference type="ARBA" id="ARBA00023180"/>
    </source>
</evidence>
<keyword evidence="7" id="KW-0325">Glycoprotein</keyword>
<accession>A0A1W7RAA4</accession>
<dbReference type="SMART" id="SM00089">
    <property type="entry name" value="PKD"/>
    <property type="match status" value="4"/>
</dbReference>
<dbReference type="GO" id="GO:0031410">
    <property type="term" value="C:cytoplasmic vesicle"/>
    <property type="evidence" value="ECO:0007669"/>
    <property type="project" value="TreeGrafter"/>
</dbReference>
<evidence type="ECO:0000256" key="4">
    <source>
        <dbReference type="ARBA" id="ARBA00022737"/>
    </source>
</evidence>
<organism evidence="10">
    <name type="scientific">Hadrurus spadix</name>
    <dbReference type="NCBI Taxonomy" id="141984"/>
    <lineage>
        <taxon>Eukaryota</taxon>
        <taxon>Metazoa</taxon>
        <taxon>Ecdysozoa</taxon>
        <taxon>Arthropoda</taxon>
        <taxon>Chelicerata</taxon>
        <taxon>Arachnida</taxon>
        <taxon>Scorpiones</taxon>
        <taxon>Iurida</taxon>
        <taxon>Iuroidea</taxon>
        <taxon>Hadrurus</taxon>
    </lineage>
</organism>
<dbReference type="Pfam" id="PF22352">
    <property type="entry name" value="K319L-like_PKD"/>
    <property type="match status" value="5"/>
</dbReference>